<evidence type="ECO:0000313" key="7">
    <source>
        <dbReference type="Proteomes" id="UP000294338"/>
    </source>
</evidence>
<dbReference type="PANTHER" id="PTHR42866">
    <property type="entry name" value="3-DEOXY-MANNO-OCTULOSONATE CYTIDYLYLTRANSFERASE"/>
    <property type="match status" value="1"/>
</dbReference>
<dbReference type="GO" id="GO:0016020">
    <property type="term" value="C:membrane"/>
    <property type="evidence" value="ECO:0007669"/>
    <property type="project" value="UniProtKB-SubCell"/>
</dbReference>
<sequence>MNFIAIIPARFASNRMPGKPLLKLHGKPIILHVAEKALKSGAQKVIVATDHSDIANVVRSANIEVLMTKKHHQSGTERLSEVIEHYQFPNEKVIVNVQGDEPMIPSMFIQQVAKNLSYYNVNIATLATPIHSLKEAQNSNLVKVVRDIRGYALYFSRSMIPWSDTDNSITKNKICSPLLRHIGIYSYYAGFIRRYVSWQSTSLEKKEFLEQLRVLWYGEKIHVDITNTHLTNSIDTPEDLSKLNKIIK</sequence>
<name>A0A451D4Q6_9GAMM</name>
<dbReference type="GO" id="GO:0005829">
    <property type="term" value="C:cytosol"/>
    <property type="evidence" value="ECO:0007669"/>
    <property type="project" value="TreeGrafter"/>
</dbReference>
<gene>
    <name evidence="5 6" type="primary">kdsB</name>
    <name evidence="6" type="ORF">ERCISPPS3390_550</name>
</gene>
<comment type="pathway">
    <text evidence="5">Nucleotide-sugar biosynthesis; CMP-3-deoxy-D-manno-octulosonate biosynthesis; CMP-3-deoxy-D-manno-octulosonate from 3-deoxy-D-manno-octulosonate and CTP: step 1/1.</text>
</comment>
<dbReference type="InterPro" id="IPR029044">
    <property type="entry name" value="Nucleotide-diphossugar_trans"/>
</dbReference>
<dbReference type="GO" id="GO:0033468">
    <property type="term" value="P:CMP-keto-3-deoxy-D-manno-octulosonic acid biosynthetic process"/>
    <property type="evidence" value="ECO:0007669"/>
    <property type="project" value="UniProtKB-UniRule"/>
</dbReference>
<dbReference type="AlphaFoldDB" id="A0A451D4Q6"/>
<reference evidence="6 7" key="1">
    <citation type="submission" date="2019-02" db="EMBL/GenBank/DDBJ databases">
        <authorList>
            <person name="Manzano-Marin A."/>
            <person name="Manzano-Marin A."/>
        </authorList>
    </citation>
    <scope>NUCLEOTIDE SEQUENCE [LARGE SCALE GENOMIC DNA]</scope>
    <source>
        <strain evidence="6 7">ErCisplendens/pseudotsugae</strain>
    </source>
</reference>
<dbReference type="CDD" id="cd02517">
    <property type="entry name" value="CMP-KDO-Synthetase"/>
    <property type="match status" value="1"/>
</dbReference>
<evidence type="ECO:0000256" key="3">
    <source>
        <dbReference type="ARBA" id="ARBA00022695"/>
    </source>
</evidence>
<evidence type="ECO:0000256" key="4">
    <source>
        <dbReference type="ARBA" id="ARBA00022985"/>
    </source>
</evidence>
<evidence type="ECO:0000313" key="6">
    <source>
        <dbReference type="EMBL" id="VFP80670.1"/>
    </source>
</evidence>
<dbReference type="EMBL" id="LR217705">
    <property type="protein sequence ID" value="VFP80670.1"/>
    <property type="molecule type" value="Genomic_DNA"/>
</dbReference>
<dbReference type="GO" id="GO:0008690">
    <property type="term" value="F:3-deoxy-manno-octulosonate cytidylyltransferase activity"/>
    <property type="evidence" value="ECO:0007669"/>
    <property type="project" value="UniProtKB-UniRule"/>
</dbReference>
<dbReference type="RefSeq" id="WP_197095286.1">
    <property type="nucleotide sequence ID" value="NZ_LR217705.1"/>
</dbReference>
<comment type="subcellular location">
    <subcellularLocation>
        <location evidence="5">Cytoplasm</location>
    </subcellularLocation>
    <subcellularLocation>
        <location evidence="1">Membrane</location>
    </subcellularLocation>
</comment>
<dbReference type="InterPro" id="IPR004528">
    <property type="entry name" value="KdsB"/>
</dbReference>
<proteinExistence type="inferred from homology"/>
<dbReference type="NCBIfam" id="TIGR00466">
    <property type="entry name" value="kdsB"/>
    <property type="match status" value="1"/>
</dbReference>
<dbReference type="GO" id="GO:0009103">
    <property type="term" value="P:lipopolysaccharide biosynthetic process"/>
    <property type="evidence" value="ECO:0007669"/>
    <property type="project" value="UniProtKB-UniRule"/>
</dbReference>
<dbReference type="UniPathway" id="UPA00358">
    <property type="reaction ID" value="UER00476"/>
</dbReference>
<keyword evidence="2 5" id="KW-0808">Transferase</keyword>
<organism evidence="6 7">
    <name type="scientific">Candidatus Erwinia haradaeae</name>
    <dbReference type="NCBI Taxonomy" id="1922217"/>
    <lineage>
        <taxon>Bacteria</taxon>
        <taxon>Pseudomonadati</taxon>
        <taxon>Pseudomonadota</taxon>
        <taxon>Gammaproteobacteria</taxon>
        <taxon>Enterobacterales</taxon>
        <taxon>Erwiniaceae</taxon>
        <taxon>Erwinia</taxon>
    </lineage>
</organism>
<dbReference type="EC" id="2.7.7.38" evidence="5"/>
<dbReference type="HAMAP" id="MF_00057">
    <property type="entry name" value="KdsB"/>
    <property type="match status" value="1"/>
</dbReference>
<protein>
    <recommendedName>
        <fullName evidence="5">3-deoxy-manno-octulosonate cytidylyltransferase</fullName>
        <ecNumber evidence="5">2.7.7.38</ecNumber>
    </recommendedName>
    <alternativeName>
        <fullName evidence="5">CMP-2-keto-3-deoxyoctulosonic acid synthase</fullName>
        <shortName evidence="5">CKS</shortName>
        <shortName evidence="5">CMP-KDO synthase</shortName>
    </alternativeName>
</protein>
<dbReference type="Proteomes" id="UP000294338">
    <property type="component" value="Chromosome 1"/>
</dbReference>
<evidence type="ECO:0000256" key="2">
    <source>
        <dbReference type="ARBA" id="ARBA00022679"/>
    </source>
</evidence>
<evidence type="ECO:0000256" key="5">
    <source>
        <dbReference type="HAMAP-Rule" id="MF_00057"/>
    </source>
</evidence>
<comment type="function">
    <text evidence="5">Activates KDO (a required 8-carbon sugar) for incorporation into bacterial lipopolysaccharide in Gram-negative bacteria.</text>
</comment>
<evidence type="ECO:0000256" key="1">
    <source>
        <dbReference type="ARBA" id="ARBA00004370"/>
    </source>
</evidence>
<keyword evidence="5" id="KW-0963">Cytoplasm</keyword>
<dbReference type="FunFam" id="3.90.550.10:FF:000011">
    <property type="entry name" value="3-deoxy-manno-octulosonate cytidylyltransferase"/>
    <property type="match status" value="1"/>
</dbReference>
<keyword evidence="4 5" id="KW-0448">Lipopolysaccharide biosynthesis</keyword>
<dbReference type="NCBIfam" id="NF003952">
    <property type="entry name" value="PRK05450.1-5"/>
    <property type="match status" value="1"/>
</dbReference>
<dbReference type="SUPFAM" id="SSF53448">
    <property type="entry name" value="Nucleotide-diphospho-sugar transferases"/>
    <property type="match status" value="1"/>
</dbReference>
<dbReference type="Gene3D" id="3.90.550.10">
    <property type="entry name" value="Spore Coat Polysaccharide Biosynthesis Protein SpsA, Chain A"/>
    <property type="match status" value="1"/>
</dbReference>
<comment type="similarity">
    <text evidence="5">Belongs to the KdsB family.</text>
</comment>
<accession>A0A451D4Q6</accession>
<dbReference type="Pfam" id="PF02348">
    <property type="entry name" value="CTP_transf_3"/>
    <property type="match status" value="1"/>
</dbReference>
<dbReference type="PANTHER" id="PTHR42866:SF2">
    <property type="entry name" value="3-DEOXY-MANNO-OCTULOSONATE CYTIDYLYLTRANSFERASE, MITOCHONDRIAL"/>
    <property type="match status" value="1"/>
</dbReference>
<dbReference type="InterPro" id="IPR003329">
    <property type="entry name" value="Cytidylyl_trans"/>
</dbReference>
<keyword evidence="3 5" id="KW-0548">Nucleotidyltransferase</keyword>
<comment type="catalytic activity">
    <reaction evidence="5">
        <text>3-deoxy-alpha-D-manno-oct-2-ulosonate + CTP = CMP-3-deoxy-beta-D-manno-octulosonate + diphosphate</text>
        <dbReference type="Rhea" id="RHEA:23448"/>
        <dbReference type="ChEBI" id="CHEBI:33019"/>
        <dbReference type="ChEBI" id="CHEBI:37563"/>
        <dbReference type="ChEBI" id="CHEBI:85986"/>
        <dbReference type="ChEBI" id="CHEBI:85987"/>
        <dbReference type="EC" id="2.7.7.38"/>
    </reaction>
</comment>